<evidence type="ECO:0000313" key="1">
    <source>
        <dbReference type="EMBL" id="QEX16507.1"/>
    </source>
</evidence>
<dbReference type="EMBL" id="CP042906">
    <property type="protein sequence ID" value="QEX16507.1"/>
    <property type="molecule type" value="Genomic_DNA"/>
</dbReference>
<dbReference type="AlphaFoldDB" id="A0A5J6MHA7"/>
<protein>
    <submittedName>
        <fullName evidence="1">Uncharacterized protein</fullName>
    </submittedName>
</protein>
<dbReference type="KEGG" id="htq:FRZ44_18020"/>
<accession>A0A5J6MHA7</accession>
<dbReference type="Proteomes" id="UP000326202">
    <property type="component" value="Chromosome"/>
</dbReference>
<name>A0A5J6MHA7_9PROT</name>
<proteinExistence type="predicted"/>
<sequence>MKDRDDIAHGVDAGKIVMRRAGRSSYNTNEVTSIDFLECRYLDEGAPVGCDADFIYRINTQIKFNAFGRPLTAKTPIPHNGHKVE</sequence>
<evidence type="ECO:0000313" key="2">
    <source>
        <dbReference type="Proteomes" id="UP000326202"/>
    </source>
</evidence>
<gene>
    <name evidence="1" type="ORF">FRZ44_18020</name>
</gene>
<reference evidence="1 2" key="1">
    <citation type="submission" date="2019-08" db="EMBL/GenBank/DDBJ databases">
        <title>Hyperibacter terrae gen. nov., sp. nov. and Hyperibacter viscosus sp. nov., two new members in the family Rhodospirillaceae isolated from the rhizosphere of Hypericum perforatum.</title>
        <authorList>
            <person name="Noviana Z."/>
        </authorList>
    </citation>
    <scope>NUCLEOTIDE SEQUENCE [LARGE SCALE GENOMIC DNA]</scope>
    <source>
        <strain evidence="1 2">R5913</strain>
    </source>
</reference>
<organism evidence="1 2">
    <name type="scientific">Hypericibacter terrae</name>
    <dbReference type="NCBI Taxonomy" id="2602015"/>
    <lineage>
        <taxon>Bacteria</taxon>
        <taxon>Pseudomonadati</taxon>
        <taxon>Pseudomonadota</taxon>
        <taxon>Alphaproteobacteria</taxon>
        <taxon>Rhodospirillales</taxon>
        <taxon>Dongiaceae</taxon>
        <taxon>Hypericibacter</taxon>
    </lineage>
</organism>
<keyword evidence="2" id="KW-1185">Reference proteome</keyword>